<dbReference type="PANTHER" id="PTHR43403:SF1">
    <property type="entry name" value="NAD-SPECIFIC GLUTAMATE DEHYDROGENASE"/>
    <property type="match status" value="1"/>
</dbReference>
<dbReference type="OrthoDB" id="9758052at2"/>
<reference evidence="3 4" key="1">
    <citation type="submission" date="2019-03" db="EMBL/GenBank/DDBJ databases">
        <title>Genomic Encyclopedia of Type Strains, Phase III (KMG-III): the genomes of soil and plant-associated and newly described type strains.</title>
        <authorList>
            <person name="Whitman W."/>
        </authorList>
    </citation>
    <scope>NUCLEOTIDE SEQUENCE [LARGE SCALE GENOMIC DNA]</scope>
    <source>
        <strain evidence="3 4">VKM Ac-2527</strain>
    </source>
</reference>
<accession>A0A4R6JHI2</accession>
<dbReference type="RefSeq" id="WP_133804637.1">
    <property type="nucleotide sequence ID" value="NZ_SNWQ01000024.1"/>
</dbReference>
<feature type="domain" description="NAD-glutamate dehydrogenase catalytic" evidence="1">
    <location>
        <begin position="250"/>
        <end position="744"/>
    </location>
</feature>
<dbReference type="InterPro" id="IPR049056">
    <property type="entry name" value="NAD_Glu_DH_HM3"/>
</dbReference>
<dbReference type="EMBL" id="SNWQ01000024">
    <property type="protein sequence ID" value="TDO35172.1"/>
    <property type="molecule type" value="Genomic_DNA"/>
</dbReference>
<dbReference type="Pfam" id="PF05088">
    <property type="entry name" value="Bac_GDH_CD"/>
    <property type="match status" value="1"/>
</dbReference>
<gene>
    <name evidence="3" type="ORF">EV643_12458</name>
</gene>
<dbReference type="SUPFAM" id="SSF53223">
    <property type="entry name" value="Aminoacid dehydrogenase-like, N-terminal domain"/>
    <property type="match status" value="1"/>
</dbReference>
<evidence type="ECO:0000313" key="4">
    <source>
        <dbReference type="Proteomes" id="UP000295388"/>
    </source>
</evidence>
<dbReference type="Pfam" id="PF21078">
    <property type="entry name" value="GDH_HM3"/>
    <property type="match status" value="1"/>
</dbReference>
<dbReference type="Proteomes" id="UP000295388">
    <property type="component" value="Unassembled WGS sequence"/>
</dbReference>
<dbReference type="GO" id="GO:0004069">
    <property type="term" value="F:L-aspartate:2-oxoglutarate aminotransferase activity"/>
    <property type="evidence" value="ECO:0007669"/>
    <property type="project" value="InterPro"/>
</dbReference>
<dbReference type="GO" id="GO:0004352">
    <property type="term" value="F:glutamate dehydrogenase (NAD+) activity"/>
    <property type="evidence" value="ECO:0007669"/>
    <property type="project" value="InterPro"/>
</dbReference>
<dbReference type="InterPro" id="IPR046346">
    <property type="entry name" value="Aminoacid_DH-like_N_sf"/>
</dbReference>
<dbReference type="Pfam" id="PF21079">
    <property type="entry name" value="GDH_HM2"/>
    <property type="match status" value="1"/>
</dbReference>
<organism evidence="3 4">
    <name type="scientific">Kribbella caucasensis</name>
    <dbReference type="NCBI Taxonomy" id="2512215"/>
    <lineage>
        <taxon>Bacteria</taxon>
        <taxon>Bacillati</taxon>
        <taxon>Actinomycetota</taxon>
        <taxon>Actinomycetes</taxon>
        <taxon>Propionibacteriales</taxon>
        <taxon>Kribbellaceae</taxon>
        <taxon>Kribbella</taxon>
    </lineage>
</organism>
<dbReference type="SUPFAM" id="SSF51735">
    <property type="entry name" value="NAD(P)-binding Rossmann-fold domains"/>
    <property type="match status" value="1"/>
</dbReference>
<dbReference type="GO" id="GO:0006538">
    <property type="term" value="P:L-glutamate catabolic process"/>
    <property type="evidence" value="ECO:0007669"/>
    <property type="project" value="InterPro"/>
</dbReference>
<dbReference type="AlphaFoldDB" id="A0A4R6JHI2"/>
<feature type="domain" description="NAD-specific glutamate dehydrogenase C-terminal" evidence="2">
    <location>
        <begin position="789"/>
        <end position="1126"/>
    </location>
</feature>
<dbReference type="PANTHER" id="PTHR43403">
    <property type="entry name" value="NAD-SPECIFIC GLUTAMATE DEHYDROGENASE"/>
    <property type="match status" value="1"/>
</dbReference>
<keyword evidence="4" id="KW-1185">Reference proteome</keyword>
<dbReference type="Pfam" id="PF21074">
    <property type="entry name" value="GDH_C"/>
    <property type="match status" value="1"/>
</dbReference>
<dbReference type="InterPro" id="IPR007780">
    <property type="entry name" value="NAD_Glu_DH_bac"/>
</dbReference>
<proteinExistence type="predicted"/>
<sequence>MATSSLRGWQGGLQEALAARLGEARAMTTVVRYGRAFPEGFHATHPPALACAWVAALEEYSGVNEPLLRLVVPDQLAAEQLDLDLDDGTRLVLFWPSPAPALLADVFPVLENLALRIAGHEAYEVRPAGHAAVRAEQFTLLPRDVAALKLDPAVRNEVADAFAAVWSGLAENDAFNQLVLRAGLSWREVMVLRAGFAYLRQAGLAFSQSYVERTLLTHKRVTRLLVELFHARLDPAYAGSTREAEALAEVEGALATVENLSEDRLLRALVELVCAVLRTNYYQRNEGDAPKPYLVLKLDSTALSFLPAPRPMVETFVYSTRMEGLHLRTATVARGGLRWSDRTEDYRTEVLGLMKAQRVKNAVIVPHGAKGAFVLKRPPAATHAETMRQEARSAYETFVRGLLDVTDNRVEGTVVPPPQVRCRDDADTYLVVAADKGTATMSDFANEIAEEYGYWLGDAFASGGATGYDHKALGVTARGAWESLRRHLGELGLDPAKDEITVVGIGDMSGDVFGNAMLLSNRIRLKAAFDHRHVFLDPDPDPHASYAERERLFRLPGSSWADYRPELISAGGGVFSRTAKSVPLSPQMCALLDLTTNHVPADELIRAVLRSRVDLLFNGGIGSYVKASTESHADAGDRANDTVRVDARELRARVVVEGGNLGVTQRGRVEYALAGGLINTDFIDNSAGVDTSDREVNLKILLDAAVKGRRLSRERRDELLRQVAPQVVEQVLANNAAQAQAISVSHSLGAAWLDKQVEVIRFAEEAGVLERALESLPDEEAVAQRQAAGLGLTRPEIAVLLAVSKDMVTDYLIGSGVPDDAYVGSAALARYLPRTLRAEFNDLLPRHPLHREIASSMLANEVFNRMGSGALLRVQELTGRDREDLVLVYVAARDVFALPAVWAEIDRLDVARHARLQTRLLGETRRIVESASRWFLRHGHAVDPAIEVARLRPGIDKLSGCLDELMPPLTRRRLDERIAELVADGTPPELARAVCLLEPLTLTLGVVEATEASGADLTFLTGIFALVGEELQIDWLREQAAERPTDDHWSILARVAFGDDLVIEQQRLALAILREVGAAESPEDAVAAWLQPRQRRIALLEHTLQQLRAAAEVDVAMLAVALEGLRSLQGADPGAGARSS</sequence>
<dbReference type="InterPro" id="IPR049058">
    <property type="entry name" value="NAD_Glu_DH_HM2"/>
</dbReference>
<dbReference type="InterPro" id="IPR048381">
    <property type="entry name" value="GDH_C"/>
</dbReference>
<evidence type="ECO:0000313" key="3">
    <source>
        <dbReference type="EMBL" id="TDO35172.1"/>
    </source>
</evidence>
<evidence type="ECO:0000259" key="2">
    <source>
        <dbReference type="Pfam" id="PF21074"/>
    </source>
</evidence>
<comment type="caution">
    <text evidence="3">The sequence shown here is derived from an EMBL/GenBank/DDBJ whole genome shotgun (WGS) entry which is preliminary data.</text>
</comment>
<dbReference type="InterPro" id="IPR036291">
    <property type="entry name" value="NAD(P)-bd_dom_sf"/>
</dbReference>
<protein>
    <submittedName>
        <fullName evidence="3">Glutamate dehydrogenase</fullName>
    </submittedName>
</protein>
<dbReference type="InterPro" id="IPR028971">
    <property type="entry name" value="NAD-GDH_cat"/>
</dbReference>
<evidence type="ECO:0000259" key="1">
    <source>
        <dbReference type="Pfam" id="PF05088"/>
    </source>
</evidence>
<dbReference type="Gene3D" id="3.40.50.720">
    <property type="entry name" value="NAD(P)-binding Rossmann-like Domain"/>
    <property type="match status" value="1"/>
</dbReference>
<name>A0A4R6JHI2_9ACTN</name>